<name>A0A2P2NZI2_RHIMU</name>
<reference evidence="1" key="1">
    <citation type="submission" date="2018-02" db="EMBL/GenBank/DDBJ databases">
        <title>Rhizophora mucronata_Transcriptome.</title>
        <authorList>
            <person name="Meera S.P."/>
            <person name="Sreeshan A."/>
            <person name="Augustine A."/>
        </authorList>
    </citation>
    <scope>NUCLEOTIDE SEQUENCE</scope>
    <source>
        <tissue evidence="1">Leaf</tissue>
    </source>
</reference>
<sequence>MVMTLVRGPVVDLFWTRGKIINGPTTSGTTLHNSIKGTLMITVGSFSWAFFVILQVSDSRHCSKYNLLSDLPDHVLGFHCHRQSH</sequence>
<proteinExistence type="predicted"/>
<evidence type="ECO:0000313" key="1">
    <source>
        <dbReference type="EMBL" id="MBX47918.1"/>
    </source>
</evidence>
<organism evidence="1">
    <name type="scientific">Rhizophora mucronata</name>
    <name type="common">Asiatic mangrove</name>
    <dbReference type="NCBI Taxonomy" id="61149"/>
    <lineage>
        <taxon>Eukaryota</taxon>
        <taxon>Viridiplantae</taxon>
        <taxon>Streptophyta</taxon>
        <taxon>Embryophyta</taxon>
        <taxon>Tracheophyta</taxon>
        <taxon>Spermatophyta</taxon>
        <taxon>Magnoliopsida</taxon>
        <taxon>eudicotyledons</taxon>
        <taxon>Gunneridae</taxon>
        <taxon>Pentapetalae</taxon>
        <taxon>rosids</taxon>
        <taxon>fabids</taxon>
        <taxon>Malpighiales</taxon>
        <taxon>Rhizophoraceae</taxon>
        <taxon>Rhizophora</taxon>
    </lineage>
</organism>
<accession>A0A2P2NZI2</accession>
<dbReference type="EMBL" id="GGEC01067434">
    <property type="protein sequence ID" value="MBX47918.1"/>
    <property type="molecule type" value="Transcribed_RNA"/>
</dbReference>
<dbReference type="AlphaFoldDB" id="A0A2P2NZI2"/>
<protein>
    <submittedName>
        <fullName evidence="1">WAT1-related protein</fullName>
    </submittedName>
</protein>